<keyword evidence="3" id="KW-1185">Reference proteome</keyword>
<proteinExistence type="predicted"/>
<dbReference type="EMBL" id="CM000641">
    <property type="protein sequence ID" value="EED93429.1"/>
    <property type="molecule type" value="Genomic_DNA"/>
</dbReference>
<sequence>MSLSSVANRIQERNNALLSEIAQLDLLQAQHEEAKHQLTQEQHSSTNARKQLLSAVRSRHGLELECLRLKEESTNIDTTVSKLQSSINDIRNQTTQLQTKFGTTHEPIYAQHDVSTKLYSMQSKSILLRAQKKIQHREDKLRHLAEETKRQTAEAEEMRAERERIRLEIGEMERREEDEDDEMGGLTMQIKQILAKKTSLRSTLKNVKEMYETAVENRDMWKGKLN</sequence>
<feature type="coiled-coil region" evidence="1">
    <location>
        <begin position="127"/>
        <end position="182"/>
    </location>
</feature>
<evidence type="ECO:0000256" key="1">
    <source>
        <dbReference type="SAM" id="Coils"/>
    </source>
</evidence>
<dbReference type="OMA" id="IDNGPER"/>
<dbReference type="GeneID" id="7443717"/>
<accession>B8BZY9</accession>
<reference evidence="2 3" key="1">
    <citation type="journal article" date="2004" name="Science">
        <title>The genome of the diatom Thalassiosira pseudonana: ecology, evolution, and metabolism.</title>
        <authorList>
            <person name="Armbrust E.V."/>
            <person name="Berges J.A."/>
            <person name="Bowler C."/>
            <person name="Green B.R."/>
            <person name="Martinez D."/>
            <person name="Putnam N.H."/>
            <person name="Zhou S."/>
            <person name="Allen A.E."/>
            <person name="Apt K.E."/>
            <person name="Bechner M."/>
            <person name="Brzezinski M.A."/>
            <person name="Chaal B.K."/>
            <person name="Chiovitti A."/>
            <person name="Davis A.K."/>
            <person name="Demarest M.S."/>
            <person name="Detter J.C."/>
            <person name="Glavina T."/>
            <person name="Goodstein D."/>
            <person name="Hadi M.Z."/>
            <person name="Hellsten U."/>
            <person name="Hildebrand M."/>
            <person name="Jenkins B.D."/>
            <person name="Jurka J."/>
            <person name="Kapitonov V.V."/>
            <person name="Kroger N."/>
            <person name="Lau W.W."/>
            <person name="Lane T.W."/>
            <person name="Larimer F.W."/>
            <person name="Lippmeier J.C."/>
            <person name="Lucas S."/>
            <person name="Medina M."/>
            <person name="Montsant A."/>
            <person name="Obornik M."/>
            <person name="Parker M.S."/>
            <person name="Palenik B."/>
            <person name="Pazour G.J."/>
            <person name="Richardson P.M."/>
            <person name="Rynearson T.A."/>
            <person name="Saito M.A."/>
            <person name="Schwartz D.C."/>
            <person name="Thamatrakoln K."/>
            <person name="Valentin K."/>
            <person name="Vardi A."/>
            <person name="Wilkerson F.P."/>
            <person name="Rokhsar D.S."/>
        </authorList>
    </citation>
    <scope>NUCLEOTIDE SEQUENCE [LARGE SCALE GENOMIC DNA]</scope>
    <source>
        <strain evidence="2 3">CCMP1335</strain>
    </source>
</reference>
<keyword evidence="1" id="KW-0175">Coiled coil</keyword>
<dbReference type="InParanoid" id="B8BZY9"/>
<dbReference type="HOGENOM" id="CLU_1226971_0_0_1"/>
<dbReference type="KEGG" id="tps:THAPSDRAFT_22374"/>
<dbReference type="eggNOG" id="ENOG502TA9N">
    <property type="taxonomic scope" value="Eukaryota"/>
</dbReference>
<feature type="coiled-coil region" evidence="1">
    <location>
        <begin position="7"/>
        <end position="44"/>
    </location>
</feature>
<gene>
    <name evidence="2" type="ORF">THAPSDRAFT_22374</name>
</gene>
<organism evidence="2 3">
    <name type="scientific">Thalassiosira pseudonana</name>
    <name type="common">Marine diatom</name>
    <name type="synonym">Cyclotella nana</name>
    <dbReference type="NCBI Taxonomy" id="35128"/>
    <lineage>
        <taxon>Eukaryota</taxon>
        <taxon>Sar</taxon>
        <taxon>Stramenopiles</taxon>
        <taxon>Ochrophyta</taxon>
        <taxon>Bacillariophyta</taxon>
        <taxon>Coscinodiscophyceae</taxon>
        <taxon>Thalassiosirophycidae</taxon>
        <taxon>Thalassiosirales</taxon>
        <taxon>Thalassiosiraceae</taxon>
        <taxon>Thalassiosira</taxon>
    </lineage>
</organism>
<dbReference type="AlphaFoldDB" id="B8BZY9"/>
<protein>
    <submittedName>
        <fullName evidence="2">Uncharacterized protein</fullName>
    </submittedName>
</protein>
<dbReference type="Proteomes" id="UP000001449">
    <property type="component" value="Chromosome 4"/>
</dbReference>
<name>B8BZY9_THAPS</name>
<reference evidence="2 3" key="2">
    <citation type="journal article" date="2008" name="Nature">
        <title>The Phaeodactylum genome reveals the evolutionary history of diatom genomes.</title>
        <authorList>
            <person name="Bowler C."/>
            <person name="Allen A.E."/>
            <person name="Badger J.H."/>
            <person name="Grimwood J."/>
            <person name="Jabbari K."/>
            <person name="Kuo A."/>
            <person name="Maheswari U."/>
            <person name="Martens C."/>
            <person name="Maumus F."/>
            <person name="Otillar R.P."/>
            <person name="Rayko E."/>
            <person name="Salamov A."/>
            <person name="Vandepoele K."/>
            <person name="Beszteri B."/>
            <person name="Gruber A."/>
            <person name="Heijde M."/>
            <person name="Katinka M."/>
            <person name="Mock T."/>
            <person name="Valentin K."/>
            <person name="Verret F."/>
            <person name="Berges J.A."/>
            <person name="Brownlee C."/>
            <person name="Cadoret J.P."/>
            <person name="Chiovitti A."/>
            <person name="Choi C.J."/>
            <person name="Coesel S."/>
            <person name="De Martino A."/>
            <person name="Detter J.C."/>
            <person name="Durkin C."/>
            <person name="Falciatore A."/>
            <person name="Fournet J."/>
            <person name="Haruta M."/>
            <person name="Huysman M.J."/>
            <person name="Jenkins B.D."/>
            <person name="Jiroutova K."/>
            <person name="Jorgensen R.E."/>
            <person name="Joubert Y."/>
            <person name="Kaplan A."/>
            <person name="Kroger N."/>
            <person name="Kroth P.G."/>
            <person name="La Roche J."/>
            <person name="Lindquist E."/>
            <person name="Lommer M."/>
            <person name="Martin-Jezequel V."/>
            <person name="Lopez P.J."/>
            <person name="Lucas S."/>
            <person name="Mangogna M."/>
            <person name="McGinnis K."/>
            <person name="Medlin L.K."/>
            <person name="Montsant A."/>
            <person name="Oudot-Le Secq M.P."/>
            <person name="Napoli C."/>
            <person name="Obornik M."/>
            <person name="Parker M.S."/>
            <person name="Petit J.L."/>
            <person name="Porcel B.M."/>
            <person name="Poulsen N."/>
            <person name="Robison M."/>
            <person name="Rychlewski L."/>
            <person name="Rynearson T.A."/>
            <person name="Schmutz J."/>
            <person name="Shapiro H."/>
            <person name="Siaut M."/>
            <person name="Stanley M."/>
            <person name="Sussman M.R."/>
            <person name="Taylor A.R."/>
            <person name="Vardi A."/>
            <person name="von Dassow P."/>
            <person name="Vyverman W."/>
            <person name="Willis A."/>
            <person name="Wyrwicz L.S."/>
            <person name="Rokhsar D.S."/>
            <person name="Weissenbach J."/>
            <person name="Armbrust E.V."/>
            <person name="Green B.R."/>
            <person name="Van de Peer Y."/>
            <person name="Grigoriev I.V."/>
        </authorList>
    </citation>
    <scope>NUCLEOTIDE SEQUENCE [LARGE SCALE GENOMIC DNA]</scope>
    <source>
        <strain evidence="2 3">CCMP1335</strain>
    </source>
</reference>
<dbReference type="PaxDb" id="35128-Thaps22374"/>
<evidence type="ECO:0000313" key="3">
    <source>
        <dbReference type="Proteomes" id="UP000001449"/>
    </source>
</evidence>
<dbReference type="RefSeq" id="XP_002289892.1">
    <property type="nucleotide sequence ID" value="XM_002289856.1"/>
</dbReference>
<evidence type="ECO:0000313" key="2">
    <source>
        <dbReference type="EMBL" id="EED93429.1"/>
    </source>
</evidence>